<keyword evidence="1" id="KW-0614">Plasmid</keyword>
<dbReference type="AlphaFoldDB" id="A0A2D1KSK3"/>
<dbReference type="KEGG" id="lcy:LC20004_14305"/>
<gene>
    <name evidence="1" type="ORF">LC20004_14305</name>
</gene>
<dbReference type="Proteomes" id="UP000223559">
    <property type="component" value="Plasmid pLDW-4"/>
</dbReference>
<dbReference type="InterPro" id="IPR049503">
    <property type="entry name" value="AbiJ_NTD4"/>
</dbReference>
<dbReference type="Pfam" id="PF18863">
    <property type="entry name" value="AbiJ_NTD4"/>
    <property type="match status" value="1"/>
</dbReference>
<geneLocation type="plasmid" evidence="1 2">
    <name>pLDW-4</name>
</geneLocation>
<proteinExistence type="predicted"/>
<organism evidence="1 2">
    <name type="scientific">Loigolactobacillus coryniformis subsp. torquens DSM 20004 = KCTC 3535</name>
    <dbReference type="NCBI Taxonomy" id="1423822"/>
    <lineage>
        <taxon>Bacteria</taxon>
        <taxon>Bacillati</taxon>
        <taxon>Bacillota</taxon>
        <taxon>Bacilli</taxon>
        <taxon>Lactobacillales</taxon>
        <taxon>Lactobacillaceae</taxon>
        <taxon>Loigolactobacillus</taxon>
    </lineage>
</organism>
<keyword evidence="2" id="KW-1185">Reference proteome</keyword>
<sequence length="302" mass="35921">MELYSERNGKRDLKQHTYCINENTYSLLLSCCTKYKKNLTKIFQLPCHNSFVDEDYIKFNEKLFSQRINSKIPSLFRNESGAIAAPKSGDNYDQYALLDLIEFFGKNIKDVREAWNNENYRNYKNIYIYDSSKVFNEFKNSINELFSEAGLLYELNDEKIIERLVDDDVLTPEIETSFESLTDKTLHDLLESAIDFYRTPNNSARQESLEKLWGALERLKTYYESLNKKESVQKIVKNMAHEDEDFYKMFNDEFKLLTDIGNNYNIRHHETYQKDLPDKNYYDYLFNRCLSLIALSVKYLLK</sequence>
<reference evidence="1 2" key="1">
    <citation type="submission" date="2016-10" db="EMBL/GenBank/DDBJ databases">
        <title>The whole genome sequencing and assembly of L. cotyniformis subsp. torquens DSM 20004 strain.</title>
        <authorList>
            <person name="Park M.-K."/>
            <person name="Lee Y.-J."/>
            <person name="Yi H."/>
            <person name="Bahn Y.-S."/>
            <person name="Kim J.F."/>
            <person name="Lee D.-W."/>
        </authorList>
    </citation>
    <scope>NUCLEOTIDE SEQUENCE [LARGE SCALE GENOMIC DNA]</scope>
    <source>
        <strain evidence="1 2">DSM 20004</strain>
        <plasmid evidence="1 2">pLDW-4</plasmid>
    </source>
</reference>
<accession>A0A2D1KSK3</accession>
<dbReference type="OrthoDB" id="5106738at2"/>
<evidence type="ECO:0000313" key="1">
    <source>
        <dbReference type="EMBL" id="ATO45100.1"/>
    </source>
</evidence>
<name>A0A2D1KSK3_9LACO</name>
<dbReference type="EMBL" id="CP017698">
    <property type="protein sequence ID" value="ATO45100.1"/>
    <property type="molecule type" value="Genomic_DNA"/>
</dbReference>
<evidence type="ECO:0000313" key="2">
    <source>
        <dbReference type="Proteomes" id="UP000223559"/>
    </source>
</evidence>
<dbReference type="RefSeq" id="WP_010014522.1">
    <property type="nucleotide sequence ID" value="NZ_AEOS01000303.1"/>
</dbReference>
<protein>
    <submittedName>
        <fullName evidence="1">Uncharacterized protein</fullName>
    </submittedName>
</protein>